<name>A0A2U9PND0_MYCSE</name>
<dbReference type="RefSeq" id="WP_003893683.1">
    <property type="nucleotide sequence ID" value="NZ_CP027541.1"/>
</dbReference>
<dbReference type="AlphaFoldDB" id="A0A2U9PND0"/>
<organism evidence="1 2">
    <name type="scientific">Mycolicibacterium smegmatis (strain MKD8)</name>
    <name type="common">Mycobacterium smegmatis</name>
    <dbReference type="NCBI Taxonomy" id="1214915"/>
    <lineage>
        <taxon>Bacteria</taxon>
        <taxon>Bacillati</taxon>
        <taxon>Actinomycetota</taxon>
        <taxon>Actinomycetes</taxon>
        <taxon>Mycobacteriales</taxon>
        <taxon>Mycobacteriaceae</taxon>
        <taxon>Mycolicibacterium</taxon>
    </lineage>
</organism>
<proteinExistence type="predicted"/>
<reference evidence="1 2" key="1">
    <citation type="journal article" date="2013" name="Genome Announc.">
        <title>Draft genome sequence of MKD8, a conjugal recipient Mycobacterium smegmatis strain.</title>
        <authorList>
            <person name="Gray T.A."/>
            <person name="Palumbo M.J."/>
            <person name="Derbyshire K.M."/>
        </authorList>
    </citation>
    <scope>NUCLEOTIDE SEQUENCE [LARGE SCALE GENOMIC DNA]</scope>
    <source>
        <strain evidence="1 2">MKD8</strain>
    </source>
</reference>
<sequence length="122" mass="13654">MATSDNASKRIYRGDIPGDSYEGRWPERLTIYAQSGPDGFELDFRDSVEWPERDMHWTFTIAPDQLSRLREVFGAPAGTPDSDLPDLIGERIADGTLPVKSVGAWLRDQGIEFSATSESFEN</sequence>
<accession>A0A2U9PND0</accession>
<reference evidence="2" key="2">
    <citation type="submission" date="2018-03" db="EMBL/GenBank/DDBJ databases">
        <authorList>
            <person name="Derbyshire K."/>
            <person name="Gray T.A."/>
            <person name="Champion M."/>
        </authorList>
    </citation>
    <scope>NUCLEOTIDE SEQUENCE [LARGE SCALE GENOMIC DNA]</scope>
    <source>
        <strain evidence="2">MKD8</strain>
    </source>
</reference>
<dbReference type="EMBL" id="CP027541">
    <property type="protein sequence ID" value="AWT53272.1"/>
    <property type="molecule type" value="Genomic_DNA"/>
</dbReference>
<evidence type="ECO:0000313" key="1">
    <source>
        <dbReference type="EMBL" id="AWT53272.1"/>
    </source>
</evidence>
<protein>
    <submittedName>
        <fullName evidence="1">Uncharacterized protein</fullName>
    </submittedName>
</protein>
<dbReference type="Proteomes" id="UP000011200">
    <property type="component" value="Chromosome"/>
</dbReference>
<gene>
    <name evidence="1" type="ORF">D806_022910</name>
</gene>
<evidence type="ECO:0000313" key="2">
    <source>
        <dbReference type="Proteomes" id="UP000011200"/>
    </source>
</evidence>